<organism evidence="1 2">
    <name type="scientific">Candidatus Merdicola faecigallinarum</name>
    <dbReference type="NCBI Taxonomy" id="2840862"/>
    <lineage>
        <taxon>Bacteria</taxon>
        <taxon>Bacillati</taxon>
        <taxon>Bacillota</taxon>
        <taxon>Clostridia</taxon>
        <taxon>Candidatus Merdicola</taxon>
    </lineage>
</organism>
<reference evidence="1" key="2">
    <citation type="journal article" date="2021" name="PeerJ">
        <title>Extensive microbial diversity within the chicken gut microbiome revealed by metagenomics and culture.</title>
        <authorList>
            <person name="Gilroy R."/>
            <person name="Ravi A."/>
            <person name="Getino M."/>
            <person name="Pursley I."/>
            <person name="Horton D.L."/>
            <person name="Alikhan N.F."/>
            <person name="Baker D."/>
            <person name="Gharbi K."/>
            <person name="Hall N."/>
            <person name="Watson M."/>
            <person name="Adriaenssens E.M."/>
            <person name="Foster-Nyarko E."/>
            <person name="Jarju S."/>
            <person name="Secka A."/>
            <person name="Antonio M."/>
            <person name="Oren A."/>
            <person name="Chaudhuri R.R."/>
            <person name="La Ragione R."/>
            <person name="Hildebrand F."/>
            <person name="Pallen M.J."/>
        </authorList>
    </citation>
    <scope>NUCLEOTIDE SEQUENCE</scope>
    <source>
        <strain evidence="1">CHK195-15760</strain>
    </source>
</reference>
<keyword evidence="1" id="KW-0808">Transferase</keyword>
<dbReference type="AlphaFoldDB" id="A0A9D1M1B3"/>
<evidence type="ECO:0000313" key="1">
    <source>
        <dbReference type="EMBL" id="HIU51854.1"/>
    </source>
</evidence>
<dbReference type="GO" id="GO:0016740">
    <property type="term" value="F:transferase activity"/>
    <property type="evidence" value="ECO:0007669"/>
    <property type="project" value="UniProtKB-KW"/>
</dbReference>
<proteinExistence type="predicted"/>
<dbReference type="InterPro" id="IPR014942">
    <property type="entry name" value="AbiEii"/>
</dbReference>
<dbReference type="Proteomes" id="UP000824093">
    <property type="component" value="Unassembled WGS sequence"/>
</dbReference>
<dbReference type="EMBL" id="DVNH01000029">
    <property type="protein sequence ID" value="HIU51854.1"/>
    <property type="molecule type" value="Genomic_DNA"/>
</dbReference>
<accession>A0A9D1M1B3</accession>
<sequence length="273" mass="32323">MDIYELVNKYINAGYSENDAIPKVAQDIVLLKIGNSKYNKNITVKGGVVIHNISKDMRRATRDMDIDFIKYSLEDKSIRDFIKELNNTEDDIKIKIIGKIEPLHHQDYDGKRVYIQLIDKNKYTISSKLDIGVHKYFDMEQDEYYFDLNIIDESVRLLINSKEQIIVEKLKSLLKFGITSTRFKDIFDFYYLINNEVLNKDKLIKYIDILIFQDKNMRENTLEDIHIRLTNILNNHRFQARINTANNNWLEIPIKEVIDNVLDYFENIATIKN</sequence>
<comment type="caution">
    <text evidence="1">The sequence shown here is derived from an EMBL/GenBank/DDBJ whole genome shotgun (WGS) entry which is preliminary data.</text>
</comment>
<protein>
    <submittedName>
        <fullName evidence="1">Nucleotidyl transferase AbiEii/AbiGii toxin family protein</fullName>
    </submittedName>
</protein>
<reference evidence="1" key="1">
    <citation type="submission" date="2020-10" db="EMBL/GenBank/DDBJ databases">
        <authorList>
            <person name="Gilroy R."/>
        </authorList>
    </citation>
    <scope>NUCLEOTIDE SEQUENCE</scope>
    <source>
        <strain evidence="1">CHK195-15760</strain>
    </source>
</reference>
<evidence type="ECO:0000313" key="2">
    <source>
        <dbReference type="Proteomes" id="UP000824093"/>
    </source>
</evidence>
<name>A0A9D1M1B3_9FIRM</name>
<dbReference type="Pfam" id="PF08843">
    <property type="entry name" value="AbiEii"/>
    <property type="match status" value="1"/>
</dbReference>
<gene>
    <name evidence="1" type="ORF">IAB70_04450</name>
</gene>